<comment type="similarity">
    <text evidence="1 2">Belongs to the serpin family.</text>
</comment>
<proteinExistence type="inferred from homology"/>
<reference evidence="4" key="1">
    <citation type="submission" date="2017-11" db="EMBL/GenBank/DDBJ databases">
        <title>Development of an indirect ELISA method of Cysticercus pisiformis.</title>
        <authorList>
            <person name="Wang L."/>
            <person name="Luo X."/>
        </authorList>
    </citation>
    <scope>NUCLEOTIDE SEQUENCE</scope>
    <source>
        <strain evidence="4">Cp-Gansu</strain>
    </source>
</reference>
<dbReference type="Pfam" id="PF00079">
    <property type="entry name" value="Serpin"/>
    <property type="match status" value="1"/>
</dbReference>
<dbReference type="PANTHER" id="PTHR11461:SF211">
    <property type="entry name" value="GH10112P-RELATED"/>
    <property type="match status" value="1"/>
</dbReference>
<feature type="domain" description="Serpin" evidence="3">
    <location>
        <begin position="12"/>
        <end position="379"/>
    </location>
</feature>
<dbReference type="SUPFAM" id="SSF56574">
    <property type="entry name" value="Serpins"/>
    <property type="match status" value="1"/>
</dbReference>
<dbReference type="EMBL" id="MG431997">
    <property type="protein sequence ID" value="AYC76426.1"/>
    <property type="molecule type" value="Genomic_DNA"/>
</dbReference>
<dbReference type="SMART" id="SM00093">
    <property type="entry name" value="SERPIN"/>
    <property type="match status" value="1"/>
</dbReference>
<sequence length="382" mass="42430">MFAKHSFIPFTQALYTQLQSSEGKSNLFVSPLSIYSALSLALAGSENETRKELASVLGLAVDKDTDAMVKSLGEDLQAVGGGDTKKTLVEANGIFIQSGGRIKETYMGAVGKHLRAVCKELDFSRDPDKSRASINEWISEKTKAKIRDLLPQGSITPLTYVVLANAVYFKGMWQSKFEKSETDKNGIFHTLSKGDVRVSMMHRKGRYPMADFVDLEVRALKVPFETYEMLIVLPEKWDGFGDVLKRLCADAKHLEEILTSDQYFDTEVILELPKFSLGGANLKLNEPLHRMGLNCVFDLGCADFSGITTDRSLAVSDVYHRAVIDVDEEGAEAAASTVIPMMFRCMPMPTPEFKVDHPFIFFIVTKTGIPLFMGHIVELDSE</sequence>
<dbReference type="PANTHER" id="PTHR11461">
    <property type="entry name" value="SERINE PROTEASE INHIBITOR, SERPIN"/>
    <property type="match status" value="1"/>
</dbReference>
<dbReference type="Gene3D" id="3.30.497.10">
    <property type="entry name" value="Antithrombin, subunit I, domain 2"/>
    <property type="match status" value="1"/>
</dbReference>
<organism evidence="4">
    <name type="scientific">Taenia pisiformis</name>
    <name type="common">Tapeworm</name>
    <name type="synonym">Cysticercus pisiformis</name>
    <dbReference type="NCBI Taxonomy" id="85432"/>
    <lineage>
        <taxon>Eukaryota</taxon>
        <taxon>Metazoa</taxon>
        <taxon>Spiralia</taxon>
        <taxon>Lophotrochozoa</taxon>
        <taxon>Platyhelminthes</taxon>
        <taxon>Cestoda</taxon>
        <taxon>Eucestoda</taxon>
        <taxon>Cyclophyllidea</taxon>
        <taxon>Taeniidae</taxon>
        <taxon>Taenia</taxon>
    </lineage>
</organism>
<dbReference type="InterPro" id="IPR023796">
    <property type="entry name" value="Serpin_dom"/>
</dbReference>
<dbReference type="Gene3D" id="2.30.39.10">
    <property type="entry name" value="Alpha-1-antitrypsin, domain 1"/>
    <property type="match status" value="1"/>
</dbReference>
<dbReference type="InterPro" id="IPR023795">
    <property type="entry name" value="Serpin_CS"/>
</dbReference>
<dbReference type="InterPro" id="IPR000215">
    <property type="entry name" value="Serpin_fam"/>
</dbReference>
<dbReference type="InterPro" id="IPR042178">
    <property type="entry name" value="Serpin_sf_1"/>
</dbReference>
<evidence type="ECO:0000256" key="2">
    <source>
        <dbReference type="RuleBase" id="RU000411"/>
    </source>
</evidence>
<dbReference type="GO" id="GO:0004867">
    <property type="term" value="F:serine-type endopeptidase inhibitor activity"/>
    <property type="evidence" value="ECO:0007669"/>
    <property type="project" value="InterPro"/>
</dbReference>
<protein>
    <submittedName>
        <fullName evidence="4">Serpin</fullName>
    </submittedName>
</protein>
<dbReference type="GO" id="GO:0005615">
    <property type="term" value="C:extracellular space"/>
    <property type="evidence" value="ECO:0007669"/>
    <property type="project" value="InterPro"/>
</dbReference>
<dbReference type="AlphaFoldDB" id="A0A386BXQ6"/>
<accession>A0A386BXQ6</accession>
<dbReference type="PROSITE" id="PS00284">
    <property type="entry name" value="SERPIN"/>
    <property type="match status" value="1"/>
</dbReference>
<dbReference type="InterPro" id="IPR036186">
    <property type="entry name" value="Serpin_sf"/>
</dbReference>
<evidence type="ECO:0000256" key="1">
    <source>
        <dbReference type="ARBA" id="ARBA00009500"/>
    </source>
</evidence>
<dbReference type="InterPro" id="IPR042185">
    <property type="entry name" value="Serpin_sf_2"/>
</dbReference>
<evidence type="ECO:0000259" key="3">
    <source>
        <dbReference type="SMART" id="SM00093"/>
    </source>
</evidence>
<evidence type="ECO:0000313" key="4">
    <source>
        <dbReference type="EMBL" id="AYC76426.1"/>
    </source>
</evidence>
<name>A0A386BXQ6_TAEPI</name>